<proteinExistence type="predicted"/>
<dbReference type="SUPFAM" id="SSF51338">
    <property type="entry name" value="Composite domain of metallo-dependent hydrolases"/>
    <property type="match status" value="1"/>
</dbReference>
<organism evidence="3 4">
    <name type="scientific">Penicillium cf. viridicatum</name>
    <dbReference type="NCBI Taxonomy" id="2972119"/>
    <lineage>
        <taxon>Eukaryota</taxon>
        <taxon>Fungi</taxon>
        <taxon>Dikarya</taxon>
        <taxon>Ascomycota</taxon>
        <taxon>Pezizomycotina</taxon>
        <taxon>Eurotiomycetes</taxon>
        <taxon>Eurotiomycetidae</taxon>
        <taxon>Eurotiales</taxon>
        <taxon>Aspergillaceae</taxon>
        <taxon>Penicillium</taxon>
    </lineage>
</organism>
<protein>
    <recommendedName>
        <fullName evidence="5">Carboxylesterase type B domain-containing protein</fullName>
    </recommendedName>
</protein>
<dbReference type="InterPro" id="IPR006680">
    <property type="entry name" value="Amidohydro-rel"/>
</dbReference>
<evidence type="ECO:0008006" key="5">
    <source>
        <dbReference type="Google" id="ProtNLM"/>
    </source>
</evidence>
<evidence type="ECO:0000259" key="2">
    <source>
        <dbReference type="Pfam" id="PF01979"/>
    </source>
</evidence>
<dbReference type="GO" id="GO:0072330">
    <property type="term" value="P:monocarboxylic acid biosynthetic process"/>
    <property type="evidence" value="ECO:0007669"/>
    <property type="project" value="UniProtKB-ARBA"/>
</dbReference>
<dbReference type="Proteomes" id="UP001150942">
    <property type="component" value="Unassembled WGS sequence"/>
</dbReference>
<evidence type="ECO:0000259" key="1">
    <source>
        <dbReference type="Pfam" id="PF00135"/>
    </source>
</evidence>
<dbReference type="Gene3D" id="3.40.50.1820">
    <property type="entry name" value="alpha/beta hydrolase"/>
    <property type="match status" value="1"/>
</dbReference>
<comment type="caution">
    <text evidence="3">The sequence shown here is derived from an EMBL/GenBank/DDBJ whole genome shotgun (WGS) entry which is preliminary data.</text>
</comment>
<dbReference type="EMBL" id="JAPQKQ010000009">
    <property type="protein sequence ID" value="KAJ5181520.1"/>
    <property type="molecule type" value="Genomic_DNA"/>
</dbReference>
<dbReference type="OrthoDB" id="408631at2759"/>
<feature type="domain" description="Amidohydrolase-related" evidence="2">
    <location>
        <begin position="1"/>
        <end position="65"/>
    </location>
</feature>
<evidence type="ECO:0000313" key="4">
    <source>
        <dbReference type="Proteomes" id="UP001150942"/>
    </source>
</evidence>
<accession>A0A9W9IMX5</accession>
<dbReference type="InterPro" id="IPR029058">
    <property type="entry name" value="AB_hydrolase_fold"/>
</dbReference>
<dbReference type="Pfam" id="PF01979">
    <property type="entry name" value="Amidohydro_1"/>
    <property type="match status" value="1"/>
</dbReference>
<gene>
    <name evidence="3" type="ORF">N7449_011667</name>
</gene>
<dbReference type="InterPro" id="IPR050309">
    <property type="entry name" value="Type-B_Carboxylest/Lipase"/>
</dbReference>
<dbReference type="Gene3D" id="2.30.40.10">
    <property type="entry name" value="Urease, subunit C, domain 1"/>
    <property type="match status" value="1"/>
</dbReference>
<dbReference type="PANTHER" id="PTHR11559">
    <property type="entry name" value="CARBOXYLESTERASE"/>
    <property type="match status" value="1"/>
</dbReference>
<reference evidence="3" key="2">
    <citation type="journal article" date="2023" name="IMA Fungus">
        <title>Comparative genomic study of the Penicillium genus elucidates a diverse pangenome and 15 lateral gene transfer events.</title>
        <authorList>
            <person name="Petersen C."/>
            <person name="Sorensen T."/>
            <person name="Nielsen M.R."/>
            <person name="Sondergaard T.E."/>
            <person name="Sorensen J.L."/>
            <person name="Fitzpatrick D.A."/>
            <person name="Frisvad J.C."/>
            <person name="Nielsen K.L."/>
        </authorList>
    </citation>
    <scope>NUCLEOTIDE SEQUENCE</scope>
    <source>
        <strain evidence="3">IBT 20477</strain>
    </source>
</reference>
<keyword evidence="4" id="KW-1185">Reference proteome</keyword>
<dbReference type="Gene3D" id="3.20.20.140">
    <property type="entry name" value="Metal-dependent hydrolases"/>
    <property type="match status" value="1"/>
</dbReference>
<dbReference type="AlphaFoldDB" id="A0A9W9IMX5"/>
<evidence type="ECO:0000313" key="3">
    <source>
        <dbReference type="EMBL" id="KAJ5181520.1"/>
    </source>
</evidence>
<dbReference type="SUPFAM" id="SSF53474">
    <property type="entry name" value="alpha/beta-Hydrolases"/>
    <property type="match status" value="1"/>
</dbReference>
<dbReference type="InterPro" id="IPR002018">
    <property type="entry name" value="CarbesteraseB"/>
</dbReference>
<name>A0A9W9IMX5_9EURO</name>
<sequence length="517" mass="56519">MATLGGAEVMDMGLLVGSIVPGKKADLVIFRCDDIDTVPVVDPIATVVFHASPKNIDTVIVDRKIVKQNGQLVGVDWETLHDQMMGRSRRLTDEAAKVDMEKAESLFHSIFEKAMENRGDVVLVTVNYRLSIFGFLALNDSTVTDNYDVSDKIEALKWVQNHISAFGGDPNNVTIFRQSAGGSAVISLIQSQKAAGLFTGAIVQSSGSGYAMTPSAAAAQILPFIKNLCPHATGAVRLECLQSLPAETLLQLPETNVTSWTSVIDGLYLEDMPIAQLAKGRQYANNALPPNITSLEAGLDIMQKTGVLNAKQVEAVLESPLWAVSPTETTAMGNFSSEYSFNNAYSATVNVASNAFLTGPAIQVAQVGAASYSFDRMWIYTMERGYALSYFNPWGMCSFPVDHPEVPYYKCHSGDLYEVFGTYYLYDQPIRVDDDVYYTNAIQDMWASFARTGNPNVDKSYLRARGYSSTLAFFSDFVWPSFDAITPQVASLQFPGPAITTLPDQERIAVLMPFFSG</sequence>
<dbReference type="Pfam" id="PF00135">
    <property type="entry name" value="COesterase"/>
    <property type="match status" value="1"/>
</dbReference>
<dbReference type="GO" id="GO:0017000">
    <property type="term" value="P:antibiotic biosynthetic process"/>
    <property type="evidence" value="ECO:0007669"/>
    <property type="project" value="UniProtKB-ARBA"/>
</dbReference>
<feature type="domain" description="Carboxylesterase type B" evidence="1">
    <location>
        <begin position="113"/>
        <end position="494"/>
    </location>
</feature>
<reference evidence="3" key="1">
    <citation type="submission" date="2022-11" db="EMBL/GenBank/DDBJ databases">
        <authorList>
            <person name="Petersen C."/>
        </authorList>
    </citation>
    <scope>NUCLEOTIDE SEQUENCE</scope>
    <source>
        <strain evidence="3">IBT 20477</strain>
    </source>
</reference>
<dbReference type="GO" id="GO:0016810">
    <property type="term" value="F:hydrolase activity, acting on carbon-nitrogen (but not peptide) bonds"/>
    <property type="evidence" value="ECO:0007669"/>
    <property type="project" value="InterPro"/>
</dbReference>
<dbReference type="InterPro" id="IPR011059">
    <property type="entry name" value="Metal-dep_hydrolase_composite"/>
</dbReference>